<dbReference type="EMBL" id="MHIG01000003">
    <property type="protein sequence ID" value="OGY48157.1"/>
    <property type="molecule type" value="Genomic_DNA"/>
</dbReference>
<protein>
    <submittedName>
        <fullName evidence="1">Uncharacterized protein</fullName>
    </submittedName>
</protein>
<accession>A0A1G1Y9D6</accession>
<organism evidence="1 2">
    <name type="scientific">Candidatus Buchananbacteria bacterium RIFCSPHIGHO2_01_FULL_47_11b</name>
    <dbReference type="NCBI Taxonomy" id="1797537"/>
    <lineage>
        <taxon>Bacteria</taxon>
        <taxon>Candidatus Buchananiibacteriota</taxon>
    </lineage>
</organism>
<gene>
    <name evidence="1" type="ORF">A2840_02240</name>
</gene>
<reference evidence="1 2" key="1">
    <citation type="journal article" date="2016" name="Nat. Commun.">
        <title>Thousands of microbial genomes shed light on interconnected biogeochemical processes in an aquifer system.</title>
        <authorList>
            <person name="Anantharaman K."/>
            <person name="Brown C.T."/>
            <person name="Hug L.A."/>
            <person name="Sharon I."/>
            <person name="Castelle C.J."/>
            <person name="Probst A.J."/>
            <person name="Thomas B.C."/>
            <person name="Singh A."/>
            <person name="Wilkins M.J."/>
            <person name="Karaoz U."/>
            <person name="Brodie E.L."/>
            <person name="Williams K.H."/>
            <person name="Hubbard S.S."/>
            <person name="Banfield J.F."/>
        </authorList>
    </citation>
    <scope>NUCLEOTIDE SEQUENCE [LARGE SCALE GENOMIC DNA]</scope>
</reference>
<sequence length="77" mass="8271">MSCLGYERRVARQGLHNIHALGGTIAEAIEALERAQTLGFTADQIEAIIAAGKREAKQIGLKPTTPVVPIFGLFAIR</sequence>
<evidence type="ECO:0000313" key="2">
    <source>
        <dbReference type="Proteomes" id="UP000178385"/>
    </source>
</evidence>
<evidence type="ECO:0000313" key="1">
    <source>
        <dbReference type="EMBL" id="OGY48157.1"/>
    </source>
</evidence>
<dbReference type="AlphaFoldDB" id="A0A1G1Y9D6"/>
<name>A0A1G1Y9D6_9BACT</name>
<comment type="caution">
    <text evidence="1">The sequence shown here is derived from an EMBL/GenBank/DDBJ whole genome shotgun (WGS) entry which is preliminary data.</text>
</comment>
<proteinExistence type="predicted"/>
<dbReference type="Proteomes" id="UP000178385">
    <property type="component" value="Unassembled WGS sequence"/>
</dbReference>